<evidence type="ECO:0000313" key="2">
    <source>
        <dbReference type="Proteomes" id="UP000640786"/>
    </source>
</evidence>
<dbReference type="EMBL" id="JACSQO010000001">
    <property type="protein sequence ID" value="MBD7942555.1"/>
    <property type="molecule type" value="Genomic_DNA"/>
</dbReference>
<organism evidence="1 2">
    <name type="scientific">Psychrobacillus faecigallinarum</name>
    <dbReference type="NCBI Taxonomy" id="2762235"/>
    <lineage>
        <taxon>Bacteria</taxon>
        <taxon>Bacillati</taxon>
        <taxon>Bacillota</taxon>
        <taxon>Bacilli</taxon>
        <taxon>Bacillales</taxon>
        <taxon>Bacillaceae</taxon>
        <taxon>Psychrobacillus</taxon>
    </lineage>
</organism>
<dbReference type="Proteomes" id="UP000640786">
    <property type="component" value="Unassembled WGS sequence"/>
</dbReference>
<name>A0ABR8R444_9BACI</name>
<dbReference type="RefSeq" id="WP_191696328.1">
    <property type="nucleotide sequence ID" value="NZ_JACSQO010000001.1"/>
</dbReference>
<accession>A0ABR8R444</accession>
<gene>
    <name evidence="1" type="ORF">H9650_00330</name>
</gene>
<comment type="caution">
    <text evidence="1">The sequence shown here is derived from an EMBL/GenBank/DDBJ whole genome shotgun (WGS) entry which is preliminary data.</text>
</comment>
<keyword evidence="2" id="KW-1185">Reference proteome</keyword>
<proteinExistence type="predicted"/>
<protein>
    <submittedName>
        <fullName evidence="1">Uncharacterized protein</fullName>
    </submittedName>
</protein>
<reference evidence="1 2" key="1">
    <citation type="submission" date="2020-08" db="EMBL/GenBank/DDBJ databases">
        <title>A Genomic Blueprint of the Chicken Gut Microbiome.</title>
        <authorList>
            <person name="Gilroy R."/>
            <person name="Ravi A."/>
            <person name="Getino M."/>
            <person name="Pursley I."/>
            <person name="Horton D.L."/>
            <person name="Alikhan N.-F."/>
            <person name="Baker D."/>
            <person name="Gharbi K."/>
            <person name="Hall N."/>
            <person name="Watson M."/>
            <person name="Adriaenssens E.M."/>
            <person name="Foster-Nyarko E."/>
            <person name="Jarju S."/>
            <person name="Secka A."/>
            <person name="Antonio M."/>
            <person name="Oren A."/>
            <person name="Chaudhuri R."/>
            <person name="La Ragione R.M."/>
            <person name="Hildebrand F."/>
            <person name="Pallen M.J."/>
        </authorList>
    </citation>
    <scope>NUCLEOTIDE SEQUENCE [LARGE SCALE GENOMIC DNA]</scope>
    <source>
        <strain evidence="1 2">Sa2BUA9</strain>
    </source>
</reference>
<sequence length="155" mass="18757">MKRTYSNLDLRKLDDRFENEFSLTFEIDTLPKQVEEMCLKDFNRFEELIYSNNYKLIISIPCIPVLKILKNLEIIEENNSFKLVKVTKQNFNIEIKQFLIENEFSVTFFLLKEMNKISFVLPKTSGERIKLHDINRNVIYYFQFEFEVCTIITWE</sequence>
<evidence type="ECO:0000313" key="1">
    <source>
        <dbReference type="EMBL" id="MBD7942555.1"/>
    </source>
</evidence>